<dbReference type="EMBL" id="CAQQ02123253">
    <property type="status" value="NOT_ANNOTATED_CDS"/>
    <property type="molecule type" value="Genomic_DNA"/>
</dbReference>
<protein>
    <submittedName>
        <fullName evidence="2">Uncharacterized protein</fullName>
    </submittedName>
</protein>
<feature type="compositionally biased region" description="Low complexity" evidence="1">
    <location>
        <begin position="112"/>
        <end position="141"/>
    </location>
</feature>
<feature type="region of interest" description="Disordered" evidence="1">
    <location>
        <begin position="1"/>
        <end position="27"/>
    </location>
</feature>
<organism evidence="2 3">
    <name type="scientific">Megaselia scalaris</name>
    <name type="common">Humpbacked fly</name>
    <name type="synonym">Phora scalaris</name>
    <dbReference type="NCBI Taxonomy" id="36166"/>
    <lineage>
        <taxon>Eukaryota</taxon>
        <taxon>Metazoa</taxon>
        <taxon>Ecdysozoa</taxon>
        <taxon>Arthropoda</taxon>
        <taxon>Hexapoda</taxon>
        <taxon>Insecta</taxon>
        <taxon>Pterygota</taxon>
        <taxon>Neoptera</taxon>
        <taxon>Endopterygota</taxon>
        <taxon>Diptera</taxon>
        <taxon>Brachycera</taxon>
        <taxon>Muscomorpha</taxon>
        <taxon>Platypezoidea</taxon>
        <taxon>Phoridae</taxon>
        <taxon>Megaseliini</taxon>
        <taxon>Megaselia</taxon>
    </lineage>
</organism>
<feature type="compositionally biased region" description="Low complexity" evidence="1">
    <location>
        <begin position="14"/>
        <end position="27"/>
    </location>
</feature>
<evidence type="ECO:0000313" key="3">
    <source>
        <dbReference type="Proteomes" id="UP000015102"/>
    </source>
</evidence>
<feature type="compositionally biased region" description="Polar residues" evidence="1">
    <location>
        <begin position="154"/>
        <end position="165"/>
    </location>
</feature>
<dbReference type="Proteomes" id="UP000015102">
    <property type="component" value="Unassembled WGS sequence"/>
</dbReference>
<dbReference type="AlphaFoldDB" id="T1GWH4"/>
<feature type="compositionally biased region" description="Low complexity" evidence="1">
    <location>
        <begin position="57"/>
        <end position="73"/>
    </location>
</feature>
<name>T1GWH4_MEGSC</name>
<proteinExistence type="predicted"/>
<reference evidence="2" key="2">
    <citation type="submission" date="2015-06" db="UniProtKB">
        <authorList>
            <consortium name="EnsemblMetazoa"/>
        </authorList>
    </citation>
    <scope>IDENTIFICATION</scope>
</reference>
<dbReference type="EMBL" id="CAQQ02123250">
    <property type="status" value="NOT_ANNOTATED_CDS"/>
    <property type="molecule type" value="Genomic_DNA"/>
</dbReference>
<feature type="region of interest" description="Disordered" evidence="1">
    <location>
        <begin position="217"/>
        <end position="244"/>
    </location>
</feature>
<dbReference type="EMBL" id="CAQQ02123252">
    <property type="status" value="NOT_ANNOTATED_CDS"/>
    <property type="molecule type" value="Genomic_DNA"/>
</dbReference>
<dbReference type="EMBL" id="CAQQ02123254">
    <property type="status" value="NOT_ANNOTATED_CDS"/>
    <property type="molecule type" value="Genomic_DNA"/>
</dbReference>
<sequence>MGLNKADSDTTVENQQQQQLPQNNISPLPINIITQNKNSKINKKILKEKNSHTNVIINNNNNSSSITNNNNNSKKIFDLNHKPNDSNLGVGGKTTMAPALTEPLRSANQLTSSSSPNAASASPRPHTATTNTNSSKKNGNTRLLNEFPMGPMSEPNTNITDTTSSMGTNNFENIIENIPITLVHLENDFEEAISAEICMKGGVVLNNSKDKFINNQQTEEPQNEQQQQRRQEPDLLLPSSPPASLASQHNIGRFWGFYERIGADGSIRKKSYSIHFEATCNSYDWRSRCLRCTAKSAIKSVIAAQKAAIKSERSSMQSILPGFKKNEKGELVPKRKYKKKIQVPSDFYSDDGGGSGSSTPYPANKGSKSSKKHHSRNNHSGEQGHSSSMYHQNLNSTIPTSSSAQRNKIRKISSSTSFLNSSSISNNGNSFGGNDSFDNLMDKIQFRNIPSIPQAF</sequence>
<feature type="compositionally biased region" description="Basic residues" evidence="1">
    <location>
        <begin position="368"/>
        <end position="377"/>
    </location>
</feature>
<feature type="compositionally biased region" description="Polar residues" evidence="1">
    <location>
        <begin position="383"/>
        <end position="406"/>
    </location>
</feature>
<reference evidence="3" key="1">
    <citation type="submission" date="2013-02" db="EMBL/GenBank/DDBJ databases">
        <authorList>
            <person name="Hughes D."/>
        </authorList>
    </citation>
    <scope>NUCLEOTIDE SEQUENCE</scope>
    <source>
        <strain>Durham</strain>
        <strain evidence="3">NC isolate 2 -- Noor lab</strain>
    </source>
</reference>
<evidence type="ECO:0000313" key="2">
    <source>
        <dbReference type="EnsemblMetazoa" id="MESCA008151-PA"/>
    </source>
</evidence>
<dbReference type="HOGENOM" id="CLU_600343_0_0_1"/>
<evidence type="ECO:0000256" key="1">
    <source>
        <dbReference type="SAM" id="MobiDB-lite"/>
    </source>
</evidence>
<feature type="region of interest" description="Disordered" evidence="1">
    <location>
        <begin position="343"/>
        <end position="409"/>
    </location>
</feature>
<dbReference type="EnsemblMetazoa" id="MESCA008151-RA">
    <property type="protein sequence ID" value="MESCA008151-PA"/>
    <property type="gene ID" value="MESCA008151"/>
</dbReference>
<keyword evidence="3" id="KW-1185">Reference proteome</keyword>
<feature type="region of interest" description="Disordered" evidence="1">
    <location>
        <begin position="57"/>
        <end position="165"/>
    </location>
</feature>
<feature type="compositionally biased region" description="Low complexity" evidence="1">
    <location>
        <begin position="217"/>
        <end position="226"/>
    </location>
</feature>
<feature type="compositionally biased region" description="Low complexity" evidence="1">
    <location>
        <begin position="234"/>
        <end position="244"/>
    </location>
</feature>
<dbReference type="EMBL" id="CAQQ02123251">
    <property type="status" value="NOT_ANNOTATED_CDS"/>
    <property type="molecule type" value="Genomic_DNA"/>
</dbReference>
<accession>T1GWH4</accession>
<feature type="compositionally biased region" description="Basic and acidic residues" evidence="1">
    <location>
        <begin position="75"/>
        <end position="84"/>
    </location>
</feature>